<comment type="caution">
    <text evidence="2">The sequence shown here is derived from an EMBL/GenBank/DDBJ whole genome shotgun (WGS) entry which is preliminary data.</text>
</comment>
<sequence length="174" mass="19704">MGKNGEKSSKEKGDEEDSDEEPAMSSSDFPNELKKLIDNLDSHEFLEDVEEDLRTKIKAFNKFSNTTIQAKLQYGKKLMNKITLNFLNDIIDIIIDLCGRVETRDATIYDLQETISACDSTLARAKIWTLEREKAALQGKLDAQSEISSTIQEIIPKLDELKNSNDQKFNIGNL</sequence>
<dbReference type="Proteomes" id="UP000499080">
    <property type="component" value="Unassembled WGS sequence"/>
</dbReference>
<proteinExistence type="predicted"/>
<evidence type="ECO:0000313" key="3">
    <source>
        <dbReference type="Proteomes" id="UP000499080"/>
    </source>
</evidence>
<feature type="region of interest" description="Disordered" evidence="1">
    <location>
        <begin position="1"/>
        <end position="30"/>
    </location>
</feature>
<name>A0A4Y2NP09_ARAVE</name>
<organism evidence="2 3">
    <name type="scientific">Araneus ventricosus</name>
    <name type="common">Orbweaver spider</name>
    <name type="synonym">Epeira ventricosa</name>
    <dbReference type="NCBI Taxonomy" id="182803"/>
    <lineage>
        <taxon>Eukaryota</taxon>
        <taxon>Metazoa</taxon>
        <taxon>Ecdysozoa</taxon>
        <taxon>Arthropoda</taxon>
        <taxon>Chelicerata</taxon>
        <taxon>Arachnida</taxon>
        <taxon>Araneae</taxon>
        <taxon>Araneomorphae</taxon>
        <taxon>Entelegynae</taxon>
        <taxon>Araneoidea</taxon>
        <taxon>Araneidae</taxon>
        <taxon>Araneus</taxon>
    </lineage>
</organism>
<gene>
    <name evidence="2" type="ORF">AVEN_275208_1</name>
</gene>
<evidence type="ECO:0000313" key="2">
    <source>
        <dbReference type="EMBL" id="GBN40503.1"/>
    </source>
</evidence>
<dbReference type="EMBL" id="BGPR01009514">
    <property type="protein sequence ID" value="GBN40503.1"/>
    <property type="molecule type" value="Genomic_DNA"/>
</dbReference>
<evidence type="ECO:0000256" key="1">
    <source>
        <dbReference type="SAM" id="MobiDB-lite"/>
    </source>
</evidence>
<reference evidence="2 3" key="1">
    <citation type="journal article" date="2019" name="Sci. Rep.">
        <title>Orb-weaving spider Araneus ventricosus genome elucidates the spidroin gene catalogue.</title>
        <authorList>
            <person name="Kono N."/>
            <person name="Nakamura H."/>
            <person name="Ohtoshi R."/>
            <person name="Moran D.A.P."/>
            <person name="Shinohara A."/>
            <person name="Yoshida Y."/>
            <person name="Fujiwara M."/>
            <person name="Mori M."/>
            <person name="Tomita M."/>
            <person name="Arakawa K."/>
        </authorList>
    </citation>
    <scope>NUCLEOTIDE SEQUENCE [LARGE SCALE GENOMIC DNA]</scope>
</reference>
<feature type="compositionally biased region" description="Basic and acidic residues" evidence="1">
    <location>
        <begin position="1"/>
        <end position="13"/>
    </location>
</feature>
<dbReference type="AlphaFoldDB" id="A0A4Y2NP09"/>
<protein>
    <submittedName>
        <fullName evidence="2">Uncharacterized protein</fullName>
    </submittedName>
</protein>
<keyword evidence="3" id="KW-1185">Reference proteome</keyword>
<accession>A0A4Y2NP09</accession>